<dbReference type="GO" id="GO:0004190">
    <property type="term" value="F:aspartic-type endopeptidase activity"/>
    <property type="evidence" value="ECO:0007669"/>
    <property type="project" value="InterPro"/>
</dbReference>
<evidence type="ECO:0000256" key="2">
    <source>
        <dbReference type="ARBA" id="ARBA00022695"/>
    </source>
</evidence>
<dbReference type="PANTHER" id="PTHR47331">
    <property type="entry name" value="PHD-TYPE DOMAIN-CONTAINING PROTEIN"/>
    <property type="match status" value="1"/>
</dbReference>
<evidence type="ECO:0000256" key="5">
    <source>
        <dbReference type="ARBA" id="ARBA00022801"/>
    </source>
</evidence>
<evidence type="ECO:0000256" key="8">
    <source>
        <dbReference type="SAM" id="MobiDB-lite"/>
    </source>
</evidence>
<dbReference type="GO" id="GO:0003964">
    <property type="term" value="F:RNA-directed DNA polymerase activity"/>
    <property type="evidence" value="ECO:0007669"/>
    <property type="project" value="UniProtKB-KW"/>
</dbReference>
<evidence type="ECO:0000256" key="7">
    <source>
        <dbReference type="PROSITE-ProRule" id="PRU00047"/>
    </source>
</evidence>
<keyword evidence="7" id="KW-0479">Metal-binding</keyword>
<dbReference type="GO" id="GO:0004519">
    <property type="term" value="F:endonuclease activity"/>
    <property type="evidence" value="ECO:0007669"/>
    <property type="project" value="UniProtKB-KW"/>
</dbReference>
<dbReference type="InterPro" id="IPR021109">
    <property type="entry name" value="Peptidase_aspartic_dom_sf"/>
</dbReference>
<keyword evidence="7" id="KW-0862">Zinc</keyword>
<evidence type="ECO:0000256" key="3">
    <source>
        <dbReference type="ARBA" id="ARBA00022722"/>
    </source>
</evidence>
<dbReference type="EMBL" id="EF426679">
    <property type="protein sequence ID" value="ABP48078.1"/>
    <property type="molecule type" value="Genomic_DNA"/>
</dbReference>
<dbReference type="InterPro" id="IPR036397">
    <property type="entry name" value="RNaseH_sf"/>
</dbReference>
<dbReference type="Pfam" id="PF18701">
    <property type="entry name" value="DUF5641"/>
    <property type="match status" value="1"/>
</dbReference>
<accession>A7XDH0</accession>
<dbReference type="InterPro" id="IPR001878">
    <property type="entry name" value="Znf_CCHC"/>
</dbReference>
<dbReference type="GO" id="GO:0006508">
    <property type="term" value="P:proteolysis"/>
    <property type="evidence" value="ECO:0007669"/>
    <property type="project" value="InterPro"/>
</dbReference>
<dbReference type="InterPro" id="IPR012337">
    <property type="entry name" value="RNaseH-like_sf"/>
</dbReference>
<reference evidence="11" key="1">
    <citation type="journal article" date="2007" name="Science">
        <title>Widespread lateral gene transfer from intracellular bacteria to multicellular eukaryotes.</title>
        <authorList>
            <person name="Hotopp J.C."/>
            <person name="Clark M.E."/>
            <person name="Oliveira D.C."/>
            <person name="Foster J.M."/>
            <person name="Fischer P."/>
            <person name="Torres M.C."/>
            <person name="Giebel J.D."/>
            <person name="Kumar N."/>
            <person name="Ishmael N."/>
            <person name="Wang S."/>
            <person name="Ingram J."/>
            <person name="Nene R.V."/>
            <person name="Shepard J."/>
            <person name="Tomkins J."/>
            <person name="Richards S."/>
            <person name="Spiro D.J."/>
            <person name="Ghedin E."/>
            <person name="Slatko B.E."/>
            <person name="Tettelin H."/>
            <person name="Werren J.H."/>
        </authorList>
    </citation>
    <scope>NUCLEOTIDE SEQUENCE</scope>
</reference>
<feature type="domain" description="CCHC-type" evidence="9">
    <location>
        <begin position="383"/>
        <end position="396"/>
    </location>
</feature>
<dbReference type="InterPro" id="IPR043502">
    <property type="entry name" value="DNA/RNA_pol_sf"/>
</dbReference>
<keyword evidence="3" id="KW-0540">Nuclease</keyword>
<evidence type="ECO:0000256" key="6">
    <source>
        <dbReference type="ARBA" id="ARBA00022918"/>
    </source>
</evidence>
<dbReference type="InterPro" id="IPR001584">
    <property type="entry name" value="Integrase_cat-core"/>
</dbReference>
<keyword evidence="6" id="KW-0695">RNA-directed DNA polymerase</keyword>
<organism evidence="11">
    <name type="scientific">Drosophila ananassae</name>
    <name type="common">Fruit fly</name>
    <dbReference type="NCBI Taxonomy" id="7217"/>
    <lineage>
        <taxon>Eukaryota</taxon>
        <taxon>Metazoa</taxon>
        <taxon>Ecdysozoa</taxon>
        <taxon>Arthropoda</taxon>
        <taxon>Hexapoda</taxon>
        <taxon>Insecta</taxon>
        <taxon>Pterygota</taxon>
        <taxon>Neoptera</taxon>
        <taxon>Endopterygota</taxon>
        <taxon>Diptera</taxon>
        <taxon>Brachycera</taxon>
        <taxon>Muscomorpha</taxon>
        <taxon>Ephydroidea</taxon>
        <taxon>Drosophilidae</taxon>
        <taxon>Drosophila</taxon>
        <taxon>Sophophora</taxon>
    </lineage>
</organism>
<feature type="domain" description="Integrase catalytic" evidence="10">
    <location>
        <begin position="1436"/>
        <end position="1628"/>
    </location>
</feature>
<keyword evidence="5" id="KW-0378">Hydrolase</keyword>
<dbReference type="PROSITE" id="PS00141">
    <property type="entry name" value="ASP_PROTEASE"/>
    <property type="match status" value="1"/>
</dbReference>
<dbReference type="InterPro" id="IPR041588">
    <property type="entry name" value="Integrase_H2C2"/>
</dbReference>
<dbReference type="InterPro" id="IPR005312">
    <property type="entry name" value="DUF1759"/>
</dbReference>
<dbReference type="Gene3D" id="3.30.420.10">
    <property type="entry name" value="Ribonuclease H-like superfamily/Ribonuclease H"/>
    <property type="match status" value="1"/>
</dbReference>
<dbReference type="PANTHER" id="PTHR47331:SF1">
    <property type="entry name" value="GAG-LIKE PROTEIN"/>
    <property type="match status" value="1"/>
</dbReference>
<evidence type="ECO:0000256" key="1">
    <source>
        <dbReference type="ARBA" id="ARBA00022679"/>
    </source>
</evidence>
<dbReference type="GO" id="GO:0008270">
    <property type="term" value="F:zinc ion binding"/>
    <property type="evidence" value="ECO:0007669"/>
    <property type="project" value="UniProtKB-KW"/>
</dbReference>
<dbReference type="InterPro" id="IPR008042">
    <property type="entry name" value="Retrotrans_Pao"/>
</dbReference>
<dbReference type="GO" id="GO:0015074">
    <property type="term" value="P:DNA integration"/>
    <property type="evidence" value="ECO:0007669"/>
    <property type="project" value="InterPro"/>
</dbReference>
<name>A7XDH0_DROAN</name>
<evidence type="ECO:0000259" key="9">
    <source>
        <dbReference type="PROSITE" id="PS50158"/>
    </source>
</evidence>
<dbReference type="RefSeq" id="XP_044573912.1">
    <property type="nucleotide sequence ID" value="XM_044717977.1"/>
</dbReference>
<dbReference type="PROSITE" id="PS50158">
    <property type="entry name" value="ZF_CCHC"/>
    <property type="match status" value="1"/>
</dbReference>
<dbReference type="SMART" id="SM00343">
    <property type="entry name" value="ZnF_C2HC"/>
    <property type="match status" value="2"/>
</dbReference>
<dbReference type="Gene3D" id="2.40.70.10">
    <property type="entry name" value="Acid Proteases"/>
    <property type="match status" value="1"/>
</dbReference>
<protein>
    <submittedName>
        <fullName evidence="11">Putative gag-pol protein</fullName>
    </submittedName>
</protein>
<keyword evidence="4" id="KW-0255">Endonuclease</keyword>
<keyword evidence="1" id="KW-0808">Transferase</keyword>
<dbReference type="Pfam" id="PF03564">
    <property type="entry name" value="DUF1759"/>
    <property type="match status" value="1"/>
</dbReference>
<proteinExistence type="predicted"/>
<keyword evidence="7" id="KW-0863">Zinc-finger</keyword>
<keyword evidence="2" id="KW-0548">Nucleotidyltransferase</keyword>
<dbReference type="SUPFAM" id="SSF53098">
    <property type="entry name" value="Ribonuclease H-like"/>
    <property type="match status" value="1"/>
</dbReference>
<sequence length="1752" mass="198698">MEQLKRLKGVRGRLKSSLTKLLHTAENSSASIGVDAVEVLLVRLDKVWNDFELAGDDLSVLDDVEGWVDPADDYDEYEAKYIKARALLFSLKRSQEPTTPTRHAEGDSIANNDAISRLVQQQQEFFERLGATSTPTQADAAAPVRETELPKIHIKPFGGIYKEWPAFKALYISTVHSKQHLGKIQKYHYLKSFLVDEAASLVRHLPISETAYDNAWERLNERYDRPRQIIHNLLDTFMELPSTNNGEVSILRSISDGANEVIRALDSIGHMDRDCWVIHLLLNKIDPESRRKWVDASRASNSPKVEEFFKFLDARCEEFELCQSDPVPRQGGNNKKTSRAMVTAALTKCVNCNADGHQLSKCPQFIGLSIDQRRSFVKHKSLCFNCLKPGHRSSNCSSKYNCQQCGSRHHTLIHTHAMQTNEGQITSTSSSDRNDPDTTSVTASHMSQALLTPTLLSHGQVGRTCTLPTALVHIRNSQGTYTNCRVLLDTGSELSYVSERCIKALGLNRAPGRILISGISSIKADTTRGFSTLTIKSRVSDHSLQVKAHILGKITSTLARENIDASALEIFNGIPLADTEFNSASPIDVLLGTDSVWAILTGNRKLDAQGNIIAISTIFGWVITSIAYQNPSITTSFLSTVDIHATLQRFWEIEDSQITTHHDPENVKVEEHFQTTHSRDSKGRYTVELPFKDADPQFTDTLQGATQRFASVERRLHRDTDLHSRYVQFMQEYISLGHMRQLNPDEILTNDGRVFYMPHHPVLGKKLRVVFDGSFQDSSGQSLNDTLNVGPSIQRNLFDVCVRFRLHKYVFSADIIKMFRQIWINKHHRNYQRIVWREHPSAPLLHYQLCTVTYGTACAPFLAVRVLEQLARDYQHLYPTAARILLEDFYVDDVLTGADTEEKLLQYKQELIQLMSCAQLELGKWISNSNRVVDPETTITNNTSYSPLETTNKVLGIHWQPHTDTLAYKVSLPSEGRITKRQVLSDVSRIFDPLGLLAPVVIQFKILFQELWVLNLDWDSPLPLSLEDWYLKCKNDINTLNELEVPRYIGNSTDTIELHAFSDASIKAYAAAVYSRVTLPDGNIQVTLIAAKTRVAPLKTQSLPRLELCGALLLSRLINSVKAALKNYNVTVYAWCDSTIVLAWLSHIPAKLKTFVANRTAEILSIIPRDHWQHVKSDDNPADCASRGMLAADLVNHNLWWKGPHWLYSTEAEWVKTPSTPHSSFISDEQVQAEVKGSAFTTMRTYNTETSLLDELIDRVSSWPKLLRILAYVLKFIRRTRRKSNTATLTLEEIHDARILYLRHAQDEFQADYKRLLNQQDLGNKSKLRTLSPQIDKHGLLRVGGRLGNSELPADVQHPIIMPKSHRITKLILEHEHRIHLHPGVSALFVIARQRYWVFGARNLIRKITHDCLKCFRQRQHTSHQFMSDLPSVRVRQAFPFANTGCDYAGPITLKVHKGRNPRKEKGYICLFVCLATSALHLELATDLTTDTFLAALRRFISRRGKCLQMYSDNGRNFVGAKRVLNEMQTLLKSDEHNNTVLKALVDEGINWNFIPPHAPHWGGKWESAVRSVKLHLHRVIGKNVLTFEKMHTLLAQIEAVVNSRPLFSTSDTEVNYLSPAHFLIGRPYTTVPEGDLSNVPINRLDYWQQTQAMLQGFWKQWHMEYLTSLQHRPKWMNKSVNMAKDDIVLLKDSHTPPAAWPLGRVIETYPGKDGMVRAVRLRTPTGETTRPIVKLALLPNSETVFQGRPGC</sequence>
<dbReference type="SUPFAM" id="SSF56672">
    <property type="entry name" value="DNA/RNA polymerases"/>
    <property type="match status" value="1"/>
</dbReference>
<dbReference type="GO" id="GO:0003676">
    <property type="term" value="F:nucleic acid binding"/>
    <property type="evidence" value="ECO:0007669"/>
    <property type="project" value="InterPro"/>
</dbReference>
<dbReference type="Pfam" id="PF05380">
    <property type="entry name" value="Peptidase_A17"/>
    <property type="match status" value="1"/>
</dbReference>
<dbReference type="Pfam" id="PF17921">
    <property type="entry name" value="Integrase_H2C2"/>
    <property type="match status" value="1"/>
</dbReference>
<feature type="region of interest" description="Disordered" evidence="8">
    <location>
        <begin position="423"/>
        <end position="444"/>
    </location>
</feature>
<dbReference type="GO" id="GO:0042575">
    <property type="term" value="C:DNA polymerase complex"/>
    <property type="evidence" value="ECO:0007669"/>
    <property type="project" value="UniProtKB-ARBA"/>
</dbReference>
<evidence type="ECO:0000256" key="4">
    <source>
        <dbReference type="ARBA" id="ARBA00022759"/>
    </source>
</evidence>
<evidence type="ECO:0000313" key="11">
    <source>
        <dbReference type="EMBL" id="ABP48078.1"/>
    </source>
</evidence>
<dbReference type="CDD" id="cd01644">
    <property type="entry name" value="RT_pepA17"/>
    <property type="match status" value="1"/>
</dbReference>
<reference evidence="11" key="2">
    <citation type="submission" date="2007-02" db="EMBL/GenBank/DDBJ databases">
        <authorList>
            <person name="Dunning Hotopp J.C."/>
            <person name="Clark M.E."/>
            <person name="Oliveira D.C.S.G."/>
            <person name="Foster J.M."/>
            <person name="Fischer P."/>
            <person name="Munoz Torres M.C."/>
            <person name="Giebel J.D."/>
            <person name="Wang S."/>
            <person name="Ingram J."/>
            <person name="Nene R.V."/>
            <person name="Shepard J."/>
            <person name="Ishmael N."/>
            <person name="Kumar N."/>
            <person name="Tomkins J."/>
            <person name="Richards S."/>
            <person name="Spiro D.J."/>
            <person name="Ghedin E."/>
            <person name="Slatko B.E."/>
            <person name="Tettelin H."/>
            <person name="Werren J.H."/>
        </authorList>
    </citation>
    <scope>NUCLEOTIDE SEQUENCE</scope>
</reference>
<evidence type="ECO:0000259" key="10">
    <source>
        <dbReference type="PROSITE" id="PS50994"/>
    </source>
</evidence>
<dbReference type="PROSITE" id="PS50994">
    <property type="entry name" value="INTEGRASE"/>
    <property type="match status" value="1"/>
</dbReference>
<dbReference type="GeneID" id="123258071"/>
<dbReference type="InterPro" id="IPR040676">
    <property type="entry name" value="DUF5641"/>
</dbReference>
<dbReference type="InterPro" id="IPR001969">
    <property type="entry name" value="Aspartic_peptidase_AS"/>
</dbReference>